<evidence type="ECO:0000313" key="1">
    <source>
        <dbReference type="EMBL" id="RKG81461.1"/>
    </source>
</evidence>
<protein>
    <submittedName>
        <fullName evidence="1">Class I SAM-dependent methyltransferase</fullName>
    </submittedName>
</protein>
<comment type="caution">
    <text evidence="1">The sequence shown here is derived from an EMBL/GenBank/DDBJ whole genome shotgun (WGS) entry which is preliminary data.</text>
</comment>
<dbReference type="EMBL" id="RAVZ01000209">
    <property type="protein sequence ID" value="RKG81461.1"/>
    <property type="molecule type" value="Genomic_DNA"/>
</dbReference>
<dbReference type="OrthoDB" id="7342932at2"/>
<keyword evidence="2" id="KW-1185">Reference proteome</keyword>
<organism evidence="1 2">
    <name type="scientific">Corallococcus terminator</name>
    <dbReference type="NCBI Taxonomy" id="2316733"/>
    <lineage>
        <taxon>Bacteria</taxon>
        <taxon>Pseudomonadati</taxon>
        <taxon>Myxococcota</taxon>
        <taxon>Myxococcia</taxon>
        <taxon>Myxococcales</taxon>
        <taxon>Cystobacterineae</taxon>
        <taxon>Myxococcaceae</taxon>
        <taxon>Corallococcus</taxon>
    </lineage>
</organism>
<keyword evidence="1" id="KW-0808">Transferase</keyword>
<dbReference type="CDD" id="cd02440">
    <property type="entry name" value="AdoMet_MTases"/>
    <property type="match status" value="1"/>
</dbReference>
<keyword evidence="1" id="KW-0489">Methyltransferase</keyword>
<evidence type="ECO:0000313" key="2">
    <source>
        <dbReference type="Proteomes" id="UP000268094"/>
    </source>
</evidence>
<dbReference type="Proteomes" id="UP000268094">
    <property type="component" value="Unassembled WGS sequence"/>
</dbReference>
<dbReference type="AlphaFoldDB" id="A0A3A8IT34"/>
<gene>
    <name evidence="1" type="ORF">D7V88_26265</name>
</gene>
<name>A0A3A8IT34_9BACT</name>
<dbReference type="GO" id="GO:0008168">
    <property type="term" value="F:methyltransferase activity"/>
    <property type="evidence" value="ECO:0007669"/>
    <property type="project" value="UniProtKB-KW"/>
</dbReference>
<dbReference type="Gene3D" id="3.40.50.150">
    <property type="entry name" value="Vaccinia Virus protein VP39"/>
    <property type="match status" value="1"/>
</dbReference>
<sequence>MMFQWPIQSPDALLQAYQDVEDPLYVAEKDNRYHTFRRVLRELGPAQGRTLLDVGAYCGYFLDVARDAGFRPEGLELSRWAGNNARGLGFTVHGVPLKELAAKGLQYDVVTLWDVVEHFADPREELKAALKLVRPGGRIYLSTIDVGSLLARVMGGQWPWLMDMHLFYFGRRTLAMLLEEVGFHVTDARTYTHIISADYLLRKVGASFTPAAPVLELVRRGVPSNWSIPFNLGDNMLMAAERPL</sequence>
<dbReference type="GO" id="GO:0032259">
    <property type="term" value="P:methylation"/>
    <property type="evidence" value="ECO:0007669"/>
    <property type="project" value="UniProtKB-KW"/>
</dbReference>
<dbReference type="Pfam" id="PF13489">
    <property type="entry name" value="Methyltransf_23"/>
    <property type="match status" value="1"/>
</dbReference>
<dbReference type="PANTHER" id="PTHR43861:SF6">
    <property type="entry name" value="METHYLTRANSFERASE TYPE 11"/>
    <property type="match status" value="1"/>
</dbReference>
<dbReference type="SUPFAM" id="SSF53335">
    <property type="entry name" value="S-adenosyl-L-methionine-dependent methyltransferases"/>
    <property type="match status" value="1"/>
</dbReference>
<dbReference type="InterPro" id="IPR029063">
    <property type="entry name" value="SAM-dependent_MTases_sf"/>
</dbReference>
<reference evidence="2" key="1">
    <citation type="submission" date="2018-09" db="EMBL/GenBank/DDBJ databases">
        <authorList>
            <person name="Livingstone P.G."/>
            <person name="Whitworth D.E."/>
        </authorList>
    </citation>
    <scope>NUCLEOTIDE SEQUENCE [LARGE SCALE GENOMIC DNA]</scope>
    <source>
        <strain evidence="2">CA054A</strain>
    </source>
</reference>
<accession>A0A3A8IT34</accession>
<dbReference type="PANTHER" id="PTHR43861">
    <property type="entry name" value="TRANS-ACONITATE 2-METHYLTRANSFERASE-RELATED"/>
    <property type="match status" value="1"/>
</dbReference>
<proteinExistence type="predicted"/>